<keyword evidence="3" id="KW-1185">Reference proteome</keyword>
<name>M0NJF6_9EURY</name>
<comment type="caution">
    <text evidence="2">The sequence shown here is derived from an EMBL/GenBank/DDBJ whole genome shotgun (WGS) entry which is preliminary data.</text>
</comment>
<dbReference type="RefSeq" id="WP_008008373.1">
    <property type="nucleotide sequence ID" value="NZ_AOJG01000041.1"/>
</dbReference>
<dbReference type="InterPro" id="IPR011991">
    <property type="entry name" value="ArsR-like_HTH"/>
</dbReference>
<dbReference type="AlphaFoldDB" id="M0NJF6"/>
<reference evidence="2 3" key="1">
    <citation type="journal article" date="2014" name="PLoS Genet.">
        <title>Phylogenetically driven sequencing of extremely halophilic archaea reveals strategies for static and dynamic osmo-response.</title>
        <authorList>
            <person name="Becker E.A."/>
            <person name="Seitzer P.M."/>
            <person name="Tritt A."/>
            <person name="Larsen D."/>
            <person name="Krusor M."/>
            <person name="Yao A.I."/>
            <person name="Wu D."/>
            <person name="Madern D."/>
            <person name="Eisen J.A."/>
            <person name="Darling A.E."/>
            <person name="Facciotti M.T."/>
        </authorList>
    </citation>
    <scope>NUCLEOTIDE SEQUENCE [LARGE SCALE GENOMIC DNA]</scope>
    <source>
        <strain evidence="2 3">DSM 21995</strain>
    </source>
</reference>
<sequence length="98" mass="11097">MRKSTDWMTIWDDRIMEIIQDGGPTSASELNKEDYIRTSRPNISRRLNKLADHGLLHRLPNGVYSLTEKGEKYLDGDLDAEELNEQTQNGDEGAHAGP</sequence>
<organism evidence="2 3">
    <name type="scientific">Halorubrum lipolyticum DSM 21995</name>
    <dbReference type="NCBI Taxonomy" id="1227482"/>
    <lineage>
        <taxon>Archaea</taxon>
        <taxon>Methanobacteriati</taxon>
        <taxon>Methanobacteriota</taxon>
        <taxon>Stenosarchaea group</taxon>
        <taxon>Halobacteria</taxon>
        <taxon>Halobacteriales</taxon>
        <taxon>Haloferacaceae</taxon>
        <taxon>Halorubrum</taxon>
    </lineage>
</organism>
<dbReference type="SUPFAM" id="SSF46785">
    <property type="entry name" value="Winged helix' DNA-binding domain"/>
    <property type="match status" value="1"/>
</dbReference>
<evidence type="ECO:0000313" key="2">
    <source>
        <dbReference type="EMBL" id="EMA57244.1"/>
    </source>
</evidence>
<dbReference type="CDD" id="cd00090">
    <property type="entry name" value="HTH_ARSR"/>
    <property type="match status" value="1"/>
</dbReference>
<dbReference type="Proteomes" id="UP000011650">
    <property type="component" value="Unassembled WGS sequence"/>
</dbReference>
<protein>
    <submittedName>
        <fullName evidence="2">PhiH1 repressor-like protein</fullName>
    </submittedName>
</protein>
<evidence type="ECO:0000256" key="1">
    <source>
        <dbReference type="SAM" id="MobiDB-lite"/>
    </source>
</evidence>
<dbReference type="Gene3D" id="1.10.10.10">
    <property type="entry name" value="Winged helix-like DNA-binding domain superfamily/Winged helix DNA-binding domain"/>
    <property type="match status" value="1"/>
</dbReference>
<dbReference type="InterPro" id="IPR036388">
    <property type="entry name" value="WH-like_DNA-bd_sf"/>
</dbReference>
<accession>M0NJF6</accession>
<dbReference type="EMBL" id="AOJG01000041">
    <property type="protein sequence ID" value="EMA57244.1"/>
    <property type="molecule type" value="Genomic_DNA"/>
</dbReference>
<feature type="region of interest" description="Disordered" evidence="1">
    <location>
        <begin position="78"/>
        <end position="98"/>
    </location>
</feature>
<gene>
    <name evidence="2" type="ORF">C469_15968</name>
</gene>
<evidence type="ECO:0000313" key="3">
    <source>
        <dbReference type="Proteomes" id="UP000011650"/>
    </source>
</evidence>
<dbReference type="STRING" id="1227482.C469_15968"/>
<dbReference type="InterPro" id="IPR036390">
    <property type="entry name" value="WH_DNA-bd_sf"/>
</dbReference>
<proteinExistence type="predicted"/>